<name>A0A7S0XU24_HEMAN</name>
<feature type="region of interest" description="Disordered" evidence="1">
    <location>
        <begin position="37"/>
        <end position="73"/>
    </location>
</feature>
<evidence type="ECO:0008006" key="4">
    <source>
        <dbReference type="Google" id="ProtNLM"/>
    </source>
</evidence>
<dbReference type="EMBL" id="HBFK01012166">
    <property type="protein sequence ID" value="CAD8740794.1"/>
    <property type="molecule type" value="Transcribed_RNA"/>
</dbReference>
<keyword evidence="2" id="KW-0732">Signal</keyword>
<sequence length="403" mass="42405">MSCQRHQERETRHIEMTMLLRLLATALVVAAVAGQDGRPVNTQGRPVDRTPPPGKANRESVSGDRPPPSVDRQGAAADRMYLLQSNGFNVEVNAASPVPFFRFWSDTDNIQMVKLDRMFQTSSSSDLSASDPLSPVRLHGAYDWAFGDASSTVDATTNTTDVQFTVTGTAKQAGTAEKPTPGMVFTCHLLSNANGTEMKFDVAVSGFDDSWWATGAEALVIGYKVSTVDSNKRDKANMTMSDIRVQDGAQRPNRPSTSGDSSAAKRKIAMDFGNGNGMEVVAEATQTGGGTLWVSMTAISTPNGGSYVLTMYQKFSSGFTHDPNLYTAATSGTVAADSPTLGGLPVVSIGADTGVIASGTTPPPENENGCEEGALCSSASSIRVSWMGIAALVAMLFATGGGF</sequence>
<evidence type="ECO:0000256" key="1">
    <source>
        <dbReference type="SAM" id="MobiDB-lite"/>
    </source>
</evidence>
<feature type="signal peptide" evidence="2">
    <location>
        <begin position="1"/>
        <end position="34"/>
    </location>
</feature>
<accession>A0A7S0XU24</accession>
<dbReference type="AlphaFoldDB" id="A0A7S0XU24"/>
<proteinExistence type="predicted"/>
<organism evidence="3">
    <name type="scientific">Hemiselmis andersenii</name>
    <name type="common">Cryptophyte alga</name>
    <dbReference type="NCBI Taxonomy" id="464988"/>
    <lineage>
        <taxon>Eukaryota</taxon>
        <taxon>Cryptophyceae</taxon>
        <taxon>Cryptomonadales</taxon>
        <taxon>Hemiselmidaceae</taxon>
        <taxon>Hemiselmis</taxon>
    </lineage>
</organism>
<reference evidence="3" key="1">
    <citation type="submission" date="2021-01" db="EMBL/GenBank/DDBJ databases">
        <authorList>
            <person name="Corre E."/>
            <person name="Pelletier E."/>
            <person name="Niang G."/>
            <person name="Scheremetjew M."/>
            <person name="Finn R."/>
            <person name="Kale V."/>
            <person name="Holt S."/>
            <person name="Cochrane G."/>
            <person name="Meng A."/>
            <person name="Brown T."/>
            <person name="Cohen L."/>
        </authorList>
    </citation>
    <scope>NUCLEOTIDE SEQUENCE</scope>
    <source>
        <strain evidence="3">CCMP441</strain>
    </source>
</reference>
<feature type="region of interest" description="Disordered" evidence="1">
    <location>
        <begin position="235"/>
        <end position="265"/>
    </location>
</feature>
<gene>
    <name evidence="3" type="ORF">HAND1043_LOCUS7286</name>
</gene>
<evidence type="ECO:0000256" key="2">
    <source>
        <dbReference type="SAM" id="SignalP"/>
    </source>
</evidence>
<feature type="chain" id="PRO_5030666523" description="DOMON domain-containing protein" evidence="2">
    <location>
        <begin position="35"/>
        <end position="403"/>
    </location>
</feature>
<evidence type="ECO:0000313" key="3">
    <source>
        <dbReference type="EMBL" id="CAD8740794.1"/>
    </source>
</evidence>
<protein>
    <recommendedName>
        <fullName evidence="4">DOMON domain-containing protein</fullName>
    </recommendedName>
</protein>